<evidence type="ECO:0000313" key="3">
    <source>
        <dbReference type="Proteomes" id="UP000663832"/>
    </source>
</evidence>
<reference evidence="1" key="1">
    <citation type="submission" date="2021-02" db="EMBL/GenBank/DDBJ databases">
        <authorList>
            <person name="Nowell W R."/>
        </authorList>
    </citation>
    <scope>NUCLEOTIDE SEQUENCE</scope>
</reference>
<dbReference type="Proteomes" id="UP000663832">
    <property type="component" value="Unassembled WGS sequence"/>
</dbReference>
<comment type="caution">
    <text evidence="1">The sequence shown here is derived from an EMBL/GenBank/DDBJ whole genome shotgun (WGS) entry which is preliminary data.</text>
</comment>
<dbReference type="EMBL" id="CAJNOI010000556">
    <property type="protein sequence ID" value="CAF1306467.1"/>
    <property type="molecule type" value="Genomic_DNA"/>
</dbReference>
<organism evidence="1 4">
    <name type="scientific">Adineta steineri</name>
    <dbReference type="NCBI Taxonomy" id="433720"/>
    <lineage>
        <taxon>Eukaryota</taxon>
        <taxon>Metazoa</taxon>
        <taxon>Spiralia</taxon>
        <taxon>Gnathifera</taxon>
        <taxon>Rotifera</taxon>
        <taxon>Eurotatoria</taxon>
        <taxon>Bdelloidea</taxon>
        <taxon>Adinetida</taxon>
        <taxon>Adinetidae</taxon>
        <taxon>Adineta</taxon>
    </lineage>
</organism>
<dbReference type="EMBL" id="CAJNOM010000916">
    <property type="protein sequence ID" value="CAF1577934.1"/>
    <property type="molecule type" value="Genomic_DNA"/>
</dbReference>
<evidence type="ECO:0000313" key="2">
    <source>
        <dbReference type="EMBL" id="CAF1577934.1"/>
    </source>
</evidence>
<evidence type="ECO:0000313" key="4">
    <source>
        <dbReference type="Proteomes" id="UP000663877"/>
    </source>
</evidence>
<accession>A0A815E4R3</accession>
<evidence type="ECO:0000313" key="1">
    <source>
        <dbReference type="EMBL" id="CAF1306467.1"/>
    </source>
</evidence>
<protein>
    <submittedName>
        <fullName evidence="1">Uncharacterized protein</fullName>
    </submittedName>
</protein>
<sequence>MKQDYVVCVSCKSLISHKTATGTSGIHYAGIGLHNSNEQFKLLSFALCYRAYELESQTSVNVRRFVNSILKEYGLPFNDSNRIGCSDHYLNKIFEKTFTGANNLEVEEA</sequence>
<dbReference type="AlphaFoldDB" id="A0A815E4R3"/>
<dbReference type="Proteomes" id="UP000663877">
    <property type="component" value="Unassembled WGS sequence"/>
</dbReference>
<name>A0A815E4R3_9BILA</name>
<gene>
    <name evidence="1" type="ORF">BJG266_LOCUS32570</name>
    <name evidence="2" type="ORF">QVE165_LOCUS49647</name>
</gene>
<dbReference type="OrthoDB" id="10051975at2759"/>
<proteinExistence type="predicted"/>
<keyword evidence="3" id="KW-1185">Reference proteome</keyword>